<sequence length="147" mass="16063">MNSTTTPPLLWSNGPNFLRFLLIYQTTLVTYLALPVSLIGIASSVSMSVADAVFLLASLLYLQIMRLCGACCRRIAYLLPPSNFSEHSKLRDVSSNGGSCCSVLSVGHEEVPETPLQQIQDSKSSASHDSSIYHPNATSSPRERLRF</sequence>
<proteinExistence type="predicted"/>
<evidence type="ECO:0000256" key="1">
    <source>
        <dbReference type="SAM" id="MobiDB-lite"/>
    </source>
</evidence>
<feature type="transmembrane region" description="Helical" evidence="2">
    <location>
        <begin position="20"/>
        <end position="41"/>
    </location>
</feature>
<feature type="transmembrane region" description="Helical" evidence="2">
    <location>
        <begin position="48"/>
        <end position="65"/>
    </location>
</feature>
<dbReference type="AlphaFoldDB" id="A0A915EZ95"/>
<keyword evidence="2" id="KW-0472">Membrane</keyword>
<dbReference type="WBParaSite" id="maker-E.canG7_contigs_6198-snap-gene-0.14-mRNA-1">
    <property type="protein sequence ID" value="maker-E.canG7_contigs_6198-snap-gene-0.14-mRNA-1"/>
    <property type="gene ID" value="EcG7_04743"/>
</dbReference>
<accession>A0A915EZ95</accession>
<organism evidence="3 4">
    <name type="scientific">Echinococcus canadensis</name>
    <dbReference type="NCBI Taxonomy" id="519352"/>
    <lineage>
        <taxon>Eukaryota</taxon>
        <taxon>Metazoa</taxon>
        <taxon>Spiralia</taxon>
        <taxon>Lophotrochozoa</taxon>
        <taxon>Platyhelminthes</taxon>
        <taxon>Cestoda</taxon>
        <taxon>Eucestoda</taxon>
        <taxon>Cyclophyllidea</taxon>
        <taxon>Taeniidae</taxon>
        <taxon>Echinococcus</taxon>
        <taxon>Echinococcus canadensis group</taxon>
    </lineage>
</organism>
<name>A0A915EZ95_9CEST</name>
<evidence type="ECO:0000256" key="2">
    <source>
        <dbReference type="SAM" id="Phobius"/>
    </source>
</evidence>
<dbReference type="Proteomes" id="UP000887562">
    <property type="component" value="Unplaced"/>
</dbReference>
<keyword evidence="3" id="KW-1185">Reference proteome</keyword>
<keyword evidence="2" id="KW-0812">Transmembrane</keyword>
<keyword evidence="2" id="KW-1133">Transmembrane helix</keyword>
<evidence type="ECO:0000313" key="4">
    <source>
        <dbReference type="WBParaSite" id="maker-E.canG7_contigs_6198-snap-gene-0.14-mRNA-1"/>
    </source>
</evidence>
<protein>
    <submittedName>
        <fullName evidence="4">Uncharacterized protein</fullName>
    </submittedName>
</protein>
<feature type="region of interest" description="Disordered" evidence="1">
    <location>
        <begin position="115"/>
        <end position="147"/>
    </location>
</feature>
<reference evidence="4" key="1">
    <citation type="submission" date="2022-11" db="UniProtKB">
        <authorList>
            <consortium name="WormBaseParasite"/>
        </authorList>
    </citation>
    <scope>IDENTIFICATION</scope>
</reference>
<evidence type="ECO:0000313" key="3">
    <source>
        <dbReference type="Proteomes" id="UP000887562"/>
    </source>
</evidence>